<dbReference type="HOGENOM" id="CLU_1225199_0_0_1"/>
<feature type="region of interest" description="Disordered" evidence="6">
    <location>
        <begin position="1"/>
        <end position="37"/>
    </location>
</feature>
<dbReference type="Gene3D" id="3.30.40.10">
    <property type="entry name" value="Zinc/RING finger domain, C3HC4 (zinc finger)"/>
    <property type="match status" value="1"/>
</dbReference>
<keyword evidence="2 4" id="KW-0863">Zinc-finger</keyword>
<dbReference type="InParanoid" id="A0A0C3PTZ4"/>
<gene>
    <name evidence="8" type="ORF">M404DRAFT_20042</name>
</gene>
<dbReference type="OrthoDB" id="2669864at2759"/>
<dbReference type="AlphaFoldDB" id="A0A0C3PTZ4"/>
<evidence type="ECO:0000256" key="6">
    <source>
        <dbReference type="SAM" id="MobiDB-lite"/>
    </source>
</evidence>
<name>A0A0C3PTZ4_PISTI</name>
<feature type="coiled-coil region" evidence="5">
    <location>
        <begin position="40"/>
        <end position="91"/>
    </location>
</feature>
<evidence type="ECO:0000256" key="5">
    <source>
        <dbReference type="SAM" id="Coils"/>
    </source>
</evidence>
<reference evidence="9" key="2">
    <citation type="submission" date="2015-01" db="EMBL/GenBank/DDBJ databases">
        <title>Evolutionary Origins and Diversification of the Mycorrhizal Mutualists.</title>
        <authorList>
            <consortium name="DOE Joint Genome Institute"/>
            <consortium name="Mycorrhizal Genomics Consortium"/>
            <person name="Kohler A."/>
            <person name="Kuo A."/>
            <person name="Nagy L.G."/>
            <person name="Floudas D."/>
            <person name="Copeland A."/>
            <person name="Barry K.W."/>
            <person name="Cichocki N."/>
            <person name="Veneault-Fourrey C."/>
            <person name="LaButti K."/>
            <person name="Lindquist E.A."/>
            <person name="Lipzen A."/>
            <person name="Lundell T."/>
            <person name="Morin E."/>
            <person name="Murat C."/>
            <person name="Riley R."/>
            <person name="Ohm R."/>
            <person name="Sun H."/>
            <person name="Tunlid A."/>
            <person name="Henrissat B."/>
            <person name="Grigoriev I.V."/>
            <person name="Hibbett D.S."/>
            <person name="Martin F."/>
        </authorList>
    </citation>
    <scope>NUCLEOTIDE SEQUENCE [LARGE SCALE GENOMIC DNA]</scope>
    <source>
        <strain evidence="9">Marx 270</strain>
    </source>
</reference>
<keyword evidence="5" id="KW-0175">Coiled coil</keyword>
<dbReference type="STRING" id="870435.A0A0C3PTZ4"/>
<dbReference type="Proteomes" id="UP000054217">
    <property type="component" value="Unassembled WGS sequence"/>
</dbReference>
<feature type="non-terminal residue" evidence="8">
    <location>
        <position position="222"/>
    </location>
</feature>
<keyword evidence="1" id="KW-0479">Metal-binding</keyword>
<evidence type="ECO:0000256" key="4">
    <source>
        <dbReference type="PROSITE-ProRule" id="PRU00175"/>
    </source>
</evidence>
<keyword evidence="9" id="KW-1185">Reference proteome</keyword>
<evidence type="ECO:0000259" key="7">
    <source>
        <dbReference type="PROSITE" id="PS50089"/>
    </source>
</evidence>
<dbReference type="SMART" id="SM00184">
    <property type="entry name" value="RING"/>
    <property type="match status" value="1"/>
</dbReference>
<protein>
    <recommendedName>
        <fullName evidence="7">RING-type domain-containing protein</fullName>
    </recommendedName>
</protein>
<organism evidence="8 9">
    <name type="scientific">Pisolithus tinctorius Marx 270</name>
    <dbReference type="NCBI Taxonomy" id="870435"/>
    <lineage>
        <taxon>Eukaryota</taxon>
        <taxon>Fungi</taxon>
        <taxon>Dikarya</taxon>
        <taxon>Basidiomycota</taxon>
        <taxon>Agaricomycotina</taxon>
        <taxon>Agaricomycetes</taxon>
        <taxon>Agaricomycetidae</taxon>
        <taxon>Boletales</taxon>
        <taxon>Sclerodermatineae</taxon>
        <taxon>Pisolithaceae</taxon>
        <taxon>Pisolithus</taxon>
    </lineage>
</organism>
<dbReference type="InterPro" id="IPR013083">
    <property type="entry name" value="Znf_RING/FYVE/PHD"/>
</dbReference>
<dbReference type="Pfam" id="PF00097">
    <property type="entry name" value="zf-C3HC4"/>
    <property type="match status" value="1"/>
</dbReference>
<evidence type="ECO:0000313" key="9">
    <source>
        <dbReference type="Proteomes" id="UP000054217"/>
    </source>
</evidence>
<sequence>MAPVRSDTQRCSPRKGRSALSRASNLPADGDKDLEPKDLLQKMSQIVDLLEEDVKRSRREVQKLMTEKETAEKAHANAKGAEEDLRKIMERFRAAHADTVKCGVCQRCIDRPFTLVDCGHSFCYGCLRKWFHNSLLRQLRWRDTIPAHLKQKPVTAAKLKELFENKHIYAAHYTCPIAGCLTDVENKPIENDLAGNMINTVNDILGPPAKQVDADPHLNEPN</sequence>
<dbReference type="GO" id="GO:0008270">
    <property type="term" value="F:zinc ion binding"/>
    <property type="evidence" value="ECO:0007669"/>
    <property type="project" value="UniProtKB-KW"/>
</dbReference>
<dbReference type="EMBL" id="KN831948">
    <property type="protein sequence ID" value="KIO12209.1"/>
    <property type="molecule type" value="Genomic_DNA"/>
</dbReference>
<reference evidence="8 9" key="1">
    <citation type="submission" date="2014-04" db="EMBL/GenBank/DDBJ databases">
        <authorList>
            <consortium name="DOE Joint Genome Institute"/>
            <person name="Kuo A."/>
            <person name="Kohler A."/>
            <person name="Costa M.D."/>
            <person name="Nagy L.G."/>
            <person name="Floudas D."/>
            <person name="Copeland A."/>
            <person name="Barry K.W."/>
            <person name="Cichocki N."/>
            <person name="Veneault-Fourrey C."/>
            <person name="LaButti K."/>
            <person name="Lindquist E.A."/>
            <person name="Lipzen A."/>
            <person name="Lundell T."/>
            <person name="Morin E."/>
            <person name="Murat C."/>
            <person name="Sun H."/>
            <person name="Tunlid A."/>
            <person name="Henrissat B."/>
            <person name="Grigoriev I.V."/>
            <person name="Hibbett D.S."/>
            <person name="Martin F."/>
            <person name="Nordberg H.P."/>
            <person name="Cantor M.N."/>
            <person name="Hua S.X."/>
        </authorList>
    </citation>
    <scope>NUCLEOTIDE SEQUENCE [LARGE SCALE GENOMIC DNA]</scope>
    <source>
        <strain evidence="8 9">Marx 270</strain>
    </source>
</reference>
<keyword evidence="3" id="KW-0862">Zinc</keyword>
<dbReference type="PROSITE" id="PS50089">
    <property type="entry name" value="ZF_RING_2"/>
    <property type="match status" value="1"/>
</dbReference>
<feature type="domain" description="RING-type" evidence="7">
    <location>
        <begin position="102"/>
        <end position="130"/>
    </location>
</feature>
<accession>A0A0C3PTZ4</accession>
<dbReference type="InterPro" id="IPR018957">
    <property type="entry name" value="Znf_C3HC4_RING-type"/>
</dbReference>
<evidence type="ECO:0000256" key="1">
    <source>
        <dbReference type="ARBA" id="ARBA00022723"/>
    </source>
</evidence>
<proteinExistence type="predicted"/>
<evidence type="ECO:0000313" key="8">
    <source>
        <dbReference type="EMBL" id="KIO12209.1"/>
    </source>
</evidence>
<evidence type="ECO:0000256" key="3">
    <source>
        <dbReference type="ARBA" id="ARBA00022833"/>
    </source>
</evidence>
<dbReference type="InterPro" id="IPR001841">
    <property type="entry name" value="Znf_RING"/>
</dbReference>
<dbReference type="SUPFAM" id="SSF57850">
    <property type="entry name" value="RING/U-box"/>
    <property type="match status" value="1"/>
</dbReference>
<dbReference type="PROSITE" id="PS00518">
    <property type="entry name" value="ZF_RING_1"/>
    <property type="match status" value="1"/>
</dbReference>
<dbReference type="InterPro" id="IPR017907">
    <property type="entry name" value="Znf_RING_CS"/>
</dbReference>
<evidence type="ECO:0000256" key="2">
    <source>
        <dbReference type="ARBA" id="ARBA00022771"/>
    </source>
</evidence>